<dbReference type="InterPro" id="IPR055348">
    <property type="entry name" value="DctQ"/>
</dbReference>
<evidence type="ECO:0000256" key="3">
    <source>
        <dbReference type="ARBA" id="ARBA00022475"/>
    </source>
</evidence>
<keyword evidence="12" id="KW-1185">Reference proteome</keyword>
<evidence type="ECO:0000259" key="10">
    <source>
        <dbReference type="Pfam" id="PF04290"/>
    </source>
</evidence>
<protein>
    <recommendedName>
        <fullName evidence="9">TRAP transporter small permease protein</fullName>
    </recommendedName>
</protein>
<comment type="function">
    <text evidence="9">Part of the tripartite ATP-independent periplasmic (TRAP) transport system.</text>
</comment>
<dbReference type="PANTHER" id="PTHR35011:SF2">
    <property type="entry name" value="2,3-DIKETO-L-GULONATE TRAP TRANSPORTER SMALL PERMEASE PROTEIN YIAM"/>
    <property type="match status" value="1"/>
</dbReference>
<dbReference type="EMBL" id="JAOCZP010000002">
    <property type="protein sequence ID" value="MCT7374709.1"/>
    <property type="molecule type" value="Genomic_DNA"/>
</dbReference>
<accession>A0ABT2LK28</accession>
<feature type="transmembrane region" description="Helical" evidence="9">
    <location>
        <begin position="12"/>
        <end position="32"/>
    </location>
</feature>
<gene>
    <name evidence="11" type="ORF">N5A92_06630</name>
</gene>
<keyword evidence="3" id="KW-1003">Cell membrane</keyword>
<evidence type="ECO:0000313" key="12">
    <source>
        <dbReference type="Proteomes" id="UP001320831"/>
    </source>
</evidence>
<keyword evidence="2 9" id="KW-0813">Transport</keyword>
<keyword evidence="4 9" id="KW-0997">Cell inner membrane</keyword>
<evidence type="ECO:0000256" key="9">
    <source>
        <dbReference type="RuleBase" id="RU369079"/>
    </source>
</evidence>
<dbReference type="RefSeq" id="WP_260901211.1">
    <property type="nucleotide sequence ID" value="NZ_JAOCZP010000002.1"/>
</dbReference>
<feature type="transmembrane region" description="Helical" evidence="9">
    <location>
        <begin position="52"/>
        <end position="70"/>
    </location>
</feature>
<evidence type="ECO:0000256" key="6">
    <source>
        <dbReference type="ARBA" id="ARBA00022989"/>
    </source>
</evidence>
<evidence type="ECO:0000313" key="11">
    <source>
        <dbReference type="EMBL" id="MCT7374709.1"/>
    </source>
</evidence>
<evidence type="ECO:0000256" key="4">
    <source>
        <dbReference type="ARBA" id="ARBA00022519"/>
    </source>
</evidence>
<keyword evidence="6 9" id="KW-1133">Transmembrane helix</keyword>
<evidence type="ECO:0000256" key="2">
    <source>
        <dbReference type="ARBA" id="ARBA00022448"/>
    </source>
</evidence>
<comment type="caution">
    <text evidence="11">The sequence shown here is derived from an EMBL/GenBank/DDBJ whole genome shotgun (WGS) entry which is preliminary data.</text>
</comment>
<evidence type="ECO:0000256" key="8">
    <source>
        <dbReference type="ARBA" id="ARBA00038436"/>
    </source>
</evidence>
<feature type="domain" description="Tripartite ATP-independent periplasmic transporters DctQ component" evidence="10">
    <location>
        <begin position="27"/>
        <end position="156"/>
    </location>
</feature>
<feature type="transmembrane region" description="Helical" evidence="9">
    <location>
        <begin position="91"/>
        <end position="112"/>
    </location>
</feature>
<evidence type="ECO:0000256" key="1">
    <source>
        <dbReference type="ARBA" id="ARBA00004429"/>
    </source>
</evidence>
<comment type="similarity">
    <text evidence="8 9">Belongs to the TRAP transporter small permease family.</text>
</comment>
<dbReference type="InterPro" id="IPR007387">
    <property type="entry name" value="TRAP_DctQ"/>
</dbReference>
<keyword evidence="7 9" id="KW-0472">Membrane</keyword>
<dbReference type="Pfam" id="PF04290">
    <property type="entry name" value="DctQ"/>
    <property type="match status" value="1"/>
</dbReference>
<reference evidence="11 12" key="1">
    <citation type="submission" date="2022-09" db="EMBL/GenBank/DDBJ databases">
        <title>Chelativorans salina sp. nov., a novel slightly halophilic bacterium isolated from a saline lake sediment enrichment.</title>
        <authorList>
            <person name="Gao L."/>
            <person name="Fang B.-Z."/>
            <person name="Li W.-J."/>
        </authorList>
    </citation>
    <scope>NUCLEOTIDE SEQUENCE [LARGE SCALE GENOMIC DNA]</scope>
    <source>
        <strain evidence="11 12">EGI FJ00035</strain>
    </source>
</reference>
<comment type="subunit">
    <text evidence="9">The complex comprises the extracytoplasmic solute receptor protein and the two transmembrane proteins.</text>
</comment>
<sequence>MRSALTAIDHGVGLALRAVASFCLAALFAVLFVNVVSRTFVLWSLPWFDEVVEVLFAWMVFIGAAALWREKEHFRVDWLETALGEGTRRDVLRVLLGLLSLAFFGLMVWTGLDLTLRSRAVTPILNIPVAFLYASIPLASFIMFIYSAAHLCRNFCIFFTSSHPSTQETEA</sequence>
<dbReference type="PANTHER" id="PTHR35011">
    <property type="entry name" value="2,3-DIKETO-L-GULONATE TRAP TRANSPORTER SMALL PERMEASE PROTEIN YIAM"/>
    <property type="match status" value="1"/>
</dbReference>
<evidence type="ECO:0000256" key="7">
    <source>
        <dbReference type="ARBA" id="ARBA00023136"/>
    </source>
</evidence>
<evidence type="ECO:0000256" key="5">
    <source>
        <dbReference type="ARBA" id="ARBA00022692"/>
    </source>
</evidence>
<proteinExistence type="inferred from homology"/>
<dbReference type="Proteomes" id="UP001320831">
    <property type="component" value="Unassembled WGS sequence"/>
</dbReference>
<name>A0ABT2LK28_9HYPH</name>
<keyword evidence="5 9" id="KW-0812">Transmembrane</keyword>
<feature type="transmembrane region" description="Helical" evidence="9">
    <location>
        <begin position="124"/>
        <end position="146"/>
    </location>
</feature>
<organism evidence="11 12">
    <name type="scientific">Chelativorans salis</name>
    <dbReference type="NCBI Taxonomy" id="2978478"/>
    <lineage>
        <taxon>Bacteria</taxon>
        <taxon>Pseudomonadati</taxon>
        <taxon>Pseudomonadota</taxon>
        <taxon>Alphaproteobacteria</taxon>
        <taxon>Hyphomicrobiales</taxon>
        <taxon>Phyllobacteriaceae</taxon>
        <taxon>Chelativorans</taxon>
    </lineage>
</organism>
<comment type="subcellular location">
    <subcellularLocation>
        <location evidence="1 9">Cell inner membrane</location>
        <topology evidence="1 9">Multi-pass membrane protein</topology>
    </subcellularLocation>
</comment>